<keyword evidence="11" id="KW-1185">Reference proteome</keyword>
<dbReference type="GO" id="GO:0005886">
    <property type="term" value="C:plasma membrane"/>
    <property type="evidence" value="ECO:0007669"/>
    <property type="project" value="UniProtKB-SubCell"/>
</dbReference>
<feature type="transmembrane region" description="Helical" evidence="9">
    <location>
        <begin position="128"/>
        <end position="145"/>
    </location>
</feature>
<evidence type="ECO:0000256" key="2">
    <source>
        <dbReference type="ARBA" id="ARBA00022448"/>
    </source>
</evidence>
<feature type="transmembrane region" description="Helical" evidence="9">
    <location>
        <begin position="352"/>
        <end position="370"/>
    </location>
</feature>
<feature type="transmembrane region" description="Helical" evidence="9">
    <location>
        <begin position="88"/>
        <end position="108"/>
    </location>
</feature>
<evidence type="ECO:0000256" key="6">
    <source>
        <dbReference type="ARBA" id="ARBA00022970"/>
    </source>
</evidence>
<dbReference type="PANTHER" id="PTHR46997:SF2">
    <property type="entry name" value="TYROSINE-SPECIFIC TRANSPORT SYSTEM"/>
    <property type="match status" value="1"/>
</dbReference>
<dbReference type="Pfam" id="PF03222">
    <property type="entry name" value="Trp_Tyr_perm"/>
    <property type="match status" value="1"/>
</dbReference>
<name>A0A0H5DNU5_9BACT</name>
<dbReference type="AlphaFoldDB" id="A0A0H5DNU5"/>
<keyword evidence="6" id="KW-0029">Amino-acid transport</keyword>
<gene>
    <name evidence="10" type="primary">tyrP-D</name>
    <name evidence="10" type="ORF">ELAC_0628</name>
</gene>
<dbReference type="InterPro" id="IPR018227">
    <property type="entry name" value="Amino_acid_transport_2"/>
</dbReference>
<proteinExistence type="predicted"/>
<keyword evidence="7 9" id="KW-1133">Transmembrane helix</keyword>
<dbReference type="EMBL" id="CWGJ01000011">
    <property type="protein sequence ID" value="CRX37982.1"/>
    <property type="molecule type" value="Genomic_DNA"/>
</dbReference>
<dbReference type="RefSeq" id="WP_275425081.1">
    <property type="nucleotide sequence ID" value="NZ_CWGJ01000011.1"/>
</dbReference>
<keyword evidence="8 9" id="KW-0472">Membrane</keyword>
<feature type="transmembrane region" description="Helical" evidence="9">
    <location>
        <begin position="382"/>
        <end position="401"/>
    </location>
</feature>
<dbReference type="PROSITE" id="PS51257">
    <property type="entry name" value="PROKAR_LIPOPROTEIN"/>
    <property type="match status" value="1"/>
</dbReference>
<comment type="subcellular location">
    <subcellularLocation>
        <location evidence="1">Cell inner membrane</location>
        <topology evidence="1">Multi-pass membrane protein</topology>
    </subcellularLocation>
</comment>
<evidence type="ECO:0000256" key="4">
    <source>
        <dbReference type="ARBA" id="ARBA00022519"/>
    </source>
</evidence>
<evidence type="ECO:0000256" key="7">
    <source>
        <dbReference type="ARBA" id="ARBA00022989"/>
    </source>
</evidence>
<dbReference type="InterPro" id="IPR013059">
    <property type="entry name" value="Trp_tyr_transpt"/>
</dbReference>
<evidence type="ECO:0000256" key="9">
    <source>
        <dbReference type="SAM" id="Phobius"/>
    </source>
</evidence>
<evidence type="ECO:0000313" key="11">
    <source>
        <dbReference type="Proteomes" id="UP000220251"/>
    </source>
</evidence>
<feature type="transmembrane region" description="Helical" evidence="9">
    <location>
        <begin position="315"/>
        <end position="332"/>
    </location>
</feature>
<feature type="transmembrane region" description="Helical" evidence="9">
    <location>
        <begin position="282"/>
        <end position="303"/>
    </location>
</feature>
<evidence type="ECO:0000313" key="10">
    <source>
        <dbReference type="EMBL" id="CRX37982.1"/>
    </source>
</evidence>
<dbReference type="GO" id="GO:0015173">
    <property type="term" value="F:aromatic amino acid transmembrane transporter activity"/>
    <property type="evidence" value="ECO:0007669"/>
    <property type="project" value="InterPro"/>
</dbReference>
<reference evidence="11" key="1">
    <citation type="submission" date="2015-06" db="EMBL/GenBank/DDBJ databases">
        <authorList>
            <person name="Bertelli C."/>
        </authorList>
    </citation>
    <scope>NUCLEOTIDE SEQUENCE [LARGE SCALE GENOMIC DNA]</scope>
    <source>
        <strain evidence="11">CRIB-30</strain>
    </source>
</reference>
<accession>A0A0H5DNU5</accession>
<keyword evidence="4" id="KW-0997">Cell inner membrane</keyword>
<keyword evidence="3" id="KW-1003">Cell membrane</keyword>
<keyword evidence="5 9" id="KW-0812">Transmembrane</keyword>
<dbReference type="Gene3D" id="1.20.1740.10">
    <property type="entry name" value="Amino acid/polyamine transporter I"/>
    <property type="match status" value="1"/>
</dbReference>
<feature type="transmembrane region" description="Helical" evidence="9">
    <location>
        <begin position="221"/>
        <end position="245"/>
    </location>
</feature>
<protein>
    <submittedName>
        <fullName evidence="10">Tyrosine-specific transport protein</fullName>
    </submittedName>
</protein>
<dbReference type="PRINTS" id="PR00166">
    <property type="entry name" value="AROAAPRMEASE"/>
</dbReference>
<dbReference type="PANTHER" id="PTHR46997">
    <property type="entry name" value="LOW AFFINITY TRYPTOPHAN PERMEASE-RELATED"/>
    <property type="match status" value="1"/>
</dbReference>
<organism evidence="10 11">
    <name type="scientific">Estrella lausannensis</name>
    <dbReference type="NCBI Taxonomy" id="483423"/>
    <lineage>
        <taxon>Bacteria</taxon>
        <taxon>Pseudomonadati</taxon>
        <taxon>Chlamydiota</taxon>
        <taxon>Chlamydiia</taxon>
        <taxon>Parachlamydiales</taxon>
        <taxon>Candidatus Criblamydiaceae</taxon>
        <taxon>Estrella</taxon>
    </lineage>
</organism>
<feature type="transmembrane region" description="Helical" evidence="9">
    <location>
        <begin position="152"/>
        <end position="170"/>
    </location>
</feature>
<evidence type="ECO:0000256" key="3">
    <source>
        <dbReference type="ARBA" id="ARBA00022475"/>
    </source>
</evidence>
<dbReference type="Proteomes" id="UP000220251">
    <property type="component" value="Unassembled WGS sequence"/>
</dbReference>
<evidence type="ECO:0000256" key="1">
    <source>
        <dbReference type="ARBA" id="ARBA00004429"/>
    </source>
</evidence>
<feature type="transmembrane region" description="Helical" evidence="9">
    <location>
        <begin position="12"/>
        <end position="34"/>
    </location>
</feature>
<evidence type="ECO:0000256" key="5">
    <source>
        <dbReference type="ARBA" id="ARBA00022692"/>
    </source>
</evidence>
<evidence type="ECO:0000256" key="8">
    <source>
        <dbReference type="ARBA" id="ARBA00023136"/>
    </source>
</evidence>
<feature type="transmembrane region" description="Helical" evidence="9">
    <location>
        <begin position="190"/>
        <end position="209"/>
    </location>
</feature>
<keyword evidence="2" id="KW-0813">Transport</keyword>
<dbReference type="GO" id="GO:0003333">
    <property type="term" value="P:amino acid transmembrane transport"/>
    <property type="evidence" value="ECO:0007669"/>
    <property type="project" value="InterPro"/>
</dbReference>
<sequence length="426" mass="45932">MADHQKTTKRSIISTMLLVAGCCIGGGMLGLPVASGGSGFIPSLAMMAVSWLGMTISALLLLEVSLWMEGESHVITMTSRLLGPVGKAVAWVLFLYISYASLVAYAAGGGAQISHFLSYSFDIPIGKDVGAIILTLAFTFVIIFGGEIVGKVNTLLFAGMIGAYFLLISSGVDEVKPQFLEFANWRLAPLAIPFLLTSFSFQTMVPSLTPILKRHPQALRIAIIGGTTIAFIVYAIWQMLILGIIPVEGSEGLIEANRQSVPATQFIESHVQGSLIITISRFFTLFAIVTSYLAMGLGLFDFLADGFSIKKQGKGILILGTMIAVPTLIFSTQFERAFMVAMETSGGIGDTILNGMIPVLMIWIGRYRLGIQNSFRVPGGKILLIAVFSFFMISFLIEMGIQTGVISADHQMTDKLELLEPALMQD</sequence>
<feature type="transmembrane region" description="Helical" evidence="9">
    <location>
        <begin position="40"/>
        <end position="67"/>
    </location>
</feature>